<feature type="domain" description="HNH" evidence="1">
    <location>
        <begin position="171"/>
        <end position="226"/>
    </location>
</feature>
<dbReference type="RefSeq" id="WP_176621200.1">
    <property type="nucleotide sequence ID" value="NZ_WYET01000009.1"/>
</dbReference>
<dbReference type="CDD" id="cd00085">
    <property type="entry name" value="HNHc"/>
    <property type="match status" value="1"/>
</dbReference>
<keyword evidence="2" id="KW-0255">Endonuclease</keyword>
<keyword evidence="2" id="KW-0378">Hydrolase</keyword>
<organism evidence="2 3">
    <name type="scientific">Flagellimonas chongwuensis</name>
    <dbReference type="NCBI Taxonomy" id="2697365"/>
    <lineage>
        <taxon>Bacteria</taxon>
        <taxon>Pseudomonadati</taxon>
        <taxon>Bacteroidota</taxon>
        <taxon>Flavobacteriia</taxon>
        <taxon>Flavobacteriales</taxon>
        <taxon>Flavobacteriaceae</taxon>
        <taxon>Flagellimonas</taxon>
    </lineage>
</organism>
<dbReference type="EMBL" id="WYET01000009">
    <property type="protein sequence ID" value="NVN19682.1"/>
    <property type="molecule type" value="Genomic_DNA"/>
</dbReference>
<sequence length="247" mass="28985">MKPPKWHRDEIILALDLYHNIESREMDSKNPKVIAVSEILNKLPIHKERIDNLKFRNPNGVSMKLNNFKAIDPEYEGKGMDRYSKLDEEIFFEFKNDVKRLHGIANQIKNTISNSELTKNLNRIDNDEEDDEPKVKEGKVIYKLHKYRERNSKLNKRKKDGYLKKHGKLDCEICGFDFFNMYGELGKRFMECHHKTPLSEIEAETITNMSDLALVCANCHRMLHRELTTLSIIELKTLINKTANNSH</sequence>
<evidence type="ECO:0000313" key="3">
    <source>
        <dbReference type="Proteomes" id="UP000558089"/>
    </source>
</evidence>
<gene>
    <name evidence="2" type="ORF">GUA46_15145</name>
</gene>
<dbReference type="AlphaFoldDB" id="A0A850NM87"/>
<evidence type="ECO:0000259" key="1">
    <source>
        <dbReference type="Pfam" id="PF01844"/>
    </source>
</evidence>
<dbReference type="Pfam" id="PF01844">
    <property type="entry name" value="HNH"/>
    <property type="match status" value="1"/>
</dbReference>
<dbReference type="InterPro" id="IPR002711">
    <property type="entry name" value="HNH"/>
</dbReference>
<dbReference type="GO" id="GO:0008270">
    <property type="term" value="F:zinc ion binding"/>
    <property type="evidence" value="ECO:0007669"/>
    <property type="project" value="InterPro"/>
</dbReference>
<reference evidence="2 3" key="1">
    <citation type="submission" date="2020-01" db="EMBL/GenBank/DDBJ databases">
        <title>Draft Genome Analysis of Muricauda sp. HICW Isolated from coastal seawater of PR China.</title>
        <authorList>
            <person name="Chen M.-X."/>
        </authorList>
    </citation>
    <scope>NUCLEOTIDE SEQUENCE [LARGE SCALE GENOMIC DNA]</scope>
    <source>
        <strain evidence="2 3">HICW</strain>
    </source>
</reference>
<comment type="caution">
    <text evidence="2">The sequence shown here is derived from an EMBL/GenBank/DDBJ whole genome shotgun (WGS) entry which is preliminary data.</text>
</comment>
<dbReference type="Gene3D" id="1.10.30.50">
    <property type="match status" value="1"/>
</dbReference>
<evidence type="ECO:0000313" key="2">
    <source>
        <dbReference type="EMBL" id="NVN19682.1"/>
    </source>
</evidence>
<proteinExistence type="predicted"/>
<accession>A0A850NM87</accession>
<keyword evidence="3" id="KW-1185">Reference proteome</keyword>
<name>A0A850NM87_9FLAO</name>
<protein>
    <submittedName>
        <fullName evidence="2">HNH endonuclease</fullName>
    </submittedName>
</protein>
<dbReference type="InterPro" id="IPR003615">
    <property type="entry name" value="HNH_nuc"/>
</dbReference>
<dbReference type="Proteomes" id="UP000558089">
    <property type="component" value="Unassembled WGS sequence"/>
</dbReference>
<dbReference type="GO" id="GO:0004519">
    <property type="term" value="F:endonuclease activity"/>
    <property type="evidence" value="ECO:0007669"/>
    <property type="project" value="UniProtKB-KW"/>
</dbReference>
<dbReference type="GO" id="GO:0003676">
    <property type="term" value="F:nucleic acid binding"/>
    <property type="evidence" value="ECO:0007669"/>
    <property type="project" value="InterPro"/>
</dbReference>
<keyword evidence="2" id="KW-0540">Nuclease</keyword>